<organism evidence="2 3">
    <name type="scientific">Sutcliffiella rhizosphaerae</name>
    <dbReference type="NCBI Taxonomy" id="2880967"/>
    <lineage>
        <taxon>Bacteria</taxon>
        <taxon>Bacillati</taxon>
        <taxon>Bacillota</taxon>
        <taxon>Bacilli</taxon>
        <taxon>Bacillales</taxon>
        <taxon>Bacillaceae</taxon>
        <taxon>Sutcliffiella</taxon>
    </lineage>
</organism>
<keyword evidence="1" id="KW-0472">Membrane</keyword>
<reference evidence="2 3" key="1">
    <citation type="submission" date="2021-10" db="EMBL/GenBank/DDBJ databases">
        <authorList>
            <person name="Criscuolo A."/>
        </authorList>
    </citation>
    <scope>NUCLEOTIDE SEQUENCE [LARGE SCALE GENOMIC DNA]</scope>
    <source>
        <strain evidence="3">CIP 111883</strain>
    </source>
</reference>
<evidence type="ECO:0000256" key="1">
    <source>
        <dbReference type="SAM" id="Phobius"/>
    </source>
</evidence>
<dbReference type="InterPro" id="IPR046192">
    <property type="entry name" value="DUF6220"/>
</dbReference>
<evidence type="ECO:0000313" key="2">
    <source>
        <dbReference type="EMBL" id="CAG9620437.1"/>
    </source>
</evidence>
<accession>A0ABM8YKH2</accession>
<sequence length="133" mass="14954">MNSLRKQIGKYLYLFLAAVYTLCVVGQFFTAGLAIFVSAANWSHHFLFVHVFGFTIPFLLLLTAILGTLPRAVYWHLLAVGILMFAMYFTANMRGHFPMIGAVHPIMGLMLLGASLSNLYTIFNLTFQKEQEA</sequence>
<feature type="transmembrane region" description="Helical" evidence="1">
    <location>
        <begin position="103"/>
        <end position="123"/>
    </location>
</feature>
<feature type="transmembrane region" description="Helical" evidence="1">
    <location>
        <begin position="12"/>
        <end position="40"/>
    </location>
</feature>
<evidence type="ECO:0000313" key="3">
    <source>
        <dbReference type="Proteomes" id="UP000789833"/>
    </source>
</evidence>
<proteinExistence type="predicted"/>
<feature type="transmembrane region" description="Helical" evidence="1">
    <location>
        <begin position="73"/>
        <end position="91"/>
    </location>
</feature>
<protein>
    <submittedName>
        <fullName evidence="2">Uncharacterized protein</fullName>
    </submittedName>
</protein>
<keyword evidence="1" id="KW-1133">Transmembrane helix</keyword>
<comment type="caution">
    <text evidence="2">The sequence shown here is derived from an EMBL/GenBank/DDBJ whole genome shotgun (WGS) entry which is preliminary data.</text>
</comment>
<keyword evidence="3" id="KW-1185">Reference proteome</keyword>
<dbReference type="EMBL" id="CAKJTJ010000004">
    <property type="protein sequence ID" value="CAG9620437.1"/>
    <property type="molecule type" value="Genomic_DNA"/>
</dbReference>
<dbReference type="Proteomes" id="UP000789833">
    <property type="component" value="Unassembled WGS sequence"/>
</dbReference>
<feature type="transmembrane region" description="Helical" evidence="1">
    <location>
        <begin position="46"/>
        <end position="66"/>
    </location>
</feature>
<dbReference type="RefSeq" id="WP_230500360.1">
    <property type="nucleotide sequence ID" value="NZ_CAKJTJ010000004.1"/>
</dbReference>
<name>A0ABM8YKH2_9BACI</name>
<dbReference type="Pfam" id="PF19728">
    <property type="entry name" value="DUF6220"/>
    <property type="match status" value="1"/>
</dbReference>
<gene>
    <name evidence="2" type="ORF">BACCIP111883_01205</name>
</gene>
<keyword evidence="1" id="KW-0812">Transmembrane</keyword>